<feature type="domain" description="Trigger factor ribosome-binding bacterial" evidence="13">
    <location>
        <begin position="4"/>
        <end position="147"/>
    </location>
</feature>
<dbReference type="InterPro" id="IPR037041">
    <property type="entry name" value="Trigger_fac_C_sf"/>
</dbReference>
<evidence type="ECO:0000256" key="7">
    <source>
        <dbReference type="ARBA" id="ARBA00023186"/>
    </source>
</evidence>
<comment type="similarity">
    <text evidence="2 11">Belongs to the FKBP-type PPIase family. Tig subfamily.</text>
</comment>
<dbReference type="InterPro" id="IPR008881">
    <property type="entry name" value="Trigger_fac_ribosome-bd_bac"/>
</dbReference>
<reference evidence="15 16" key="1">
    <citation type="submission" date="2017-03" db="EMBL/GenBank/DDBJ databases">
        <title>The genome sequence of Candidatus Rickettsiella viridis.</title>
        <authorList>
            <person name="Nikoh N."/>
            <person name="Tsuchida T."/>
            <person name="Yamaguchi K."/>
            <person name="Maeda T."/>
            <person name="Shigenobu S."/>
            <person name="Fukatsu T."/>
        </authorList>
    </citation>
    <scope>NUCLEOTIDE SEQUENCE [LARGE SCALE GENOMIC DNA]</scope>
    <source>
        <strain evidence="15 16">Ap-RA04</strain>
    </source>
</reference>
<keyword evidence="16" id="KW-1185">Reference proteome</keyword>
<dbReference type="InterPro" id="IPR005215">
    <property type="entry name" value="Trig_fac"/>
</dbReference>
<dbReference type="InterPro" id="IPR036611">
    <property type="entry name" value="Trigger_fac_ribosome-bd_sf"/>
</dbReference>
<dbReference type="Gene3D" id="1.10.3120.10">
    <property type="entry name" value="Trigger factor, C-terminal domain"/>
    <property type="match status" value="1"/>
</dbReference>
<name>A0A2Z5UV21_9COXI</name>
<dbReference type="PANTHER" id="PTHR30560:SF3">
    <property type="entry name" value="TRIGGER FACTOR-LIKE PROTEIN TIG, CHLOROPLASTIC"/>
    <property type="match status" value="1"/>
</dbReference>
<dbReference type="HAMAP" id="MF_00303">
    <property type="entry name" value="Trigger_factor_Tig"/>
    <property type="match status" value="1"/>
</dbReference>
<dbReference type="SUPFAM" id="SSF102735">
    <property type="entry name" value="Trigger factor ribosome-binding domain"/>
    <property type="match status" value="1"/>
</dbReference>
<comment type="domain">
    <text evidence="11">Consists of 3 domains; the N-terminus binds the ribosome, the middle domain has PPIase activity, while the C-terminus has intrinsic chaperone activity on its own.</text>
</comment>
<dbReference type="GO" id="GO:0005737">
    <property type="term" value="C:cytoplasm"/>
    <property type="evidence" value="ECO:0007669"/>
    <property type="project" value="UniProtKB-SubCell"/>
</dbReference>
<feature type="compositionally biased region" description="Basic and acidic residues" evidence="12">
    <location>
        <begin position="323"/>
        <end position="334"/>
    </location>
</feature>
<dbReference type="InterPro" id="IPR008880">
    <property type="entry name" value="Trigger_fac_C"/>
</dbReference>
<dbReference type="Pfam" id="PF05698">
    <property type="entry name" value="Trigger_C"/>
    <property type="match status" value="1"/>
</dbReference>
<keyword evidence="8 11" id="KW-0413">Isomerase</keyword>
<evidence type="ECO:0000256" key="3">
    <source>
        <dbReference type="ARBA" id="ARBA00013194"/>
    </source>
</evidence>
<proteinExistence type="inferred from homology"/>
<dbReference type="EC" id="5.2.1.8" evidence="3 11"/>
<feature type="domain" description="Trigger factor C-terminal" evidence="14">
    <location>
        <begin position="257"/>
        <end position="412"/>
    </location>
</feature>
<evidence type="ECO:0000259" key="13">
    <source>
        <dbReference type="Pfam" id="PF05697"/>
    </source>
</evidence>
<evidence type="ECO:0000256" key="11">
    <source>
        <dbReference type="HAMAP-Rule" id="MF_00303"/>
    </source>
</evidence>
<evidence type="ECO:0000256" key="4">
    <source>
        <dbReference type="ARBA" id="ARBA00016902"/>
    </source>
</evidence>
<evidence type="ECO:0000256" key="2">
    <source>
        <dbReference type="ARBA" id="ARBA00005464"/>
    </source>
</evidence>
<dbReference type="GO" id="GO:0043335">
    <property type="term" value="P:protein unfolding"/>
    <property type="evidence" value="ECO:0007669"/>
    <property type="project" value="TreeGrafter"/>
</dbReference>
<dbReference type="KEGG" id="rvi:RVIR1_02740"/>
<evidence type="ECO:0000259" key="14">
    <source>
        <dbReference type="Pfam" id="PF05698"/>
    </source>
</evidence>
<evidence type="ECO:0000256" key="8">
    <source>
        <dbReference type="ARBA" id="ARBA00023235"/>
    </source>
</evidence>
<dbReference type="GO" id="GO:0044183">
    <property type="term" value="F:protein folding chaperone"/>
    <property type="evidence" value="ECO:0007669"/>
    <property type="project" value="TreeGrafter"/>
</dbReference>
<dbReference type="GO" id="GO:0051301">
    <property type="term" value="P:cell division"/>
    <property type="evidence" value="ECO:0007669"/>
    <property type="project" value="UniProtKB-KW"/>
</dbReference>
<dbReference type="Pfam" id="PF05697">
    <property type="entry name" value="Trigger_N"/>
    <property type="match status" value="1"/>
</dbReference>
<keyword evidence="9 11" id="KW-0131">Cell cycle</keyword>
<dbReference type="SUPFAM" id="SSF54534">
    <property type="entry name" value="FKBP-like"/>
    <property type="match status" value="1"/>
</dbReference>
<protein>
    <recommendedName>
        <fullName evidence="4 11">Trigger factor</fullName>
        <shortName evidence="11">TF</shortName>
        <ecNumber evidence="3 11">5.2.1.8</ecNumber>
    </recommendedName>
    <alternativeName>
        <fullName evidence="10 11">PPIase</fullName>
    </alternativeName>
</protein>
<evidence type="ECO:0000256" key="6">
    <source>
        <dbReference type="ARBA" id="ARBA00023110"/>
    </source>
</evidence>
<comment type="catalytic activity">
    <reaction evidence="1 11">
        <text>[protein]-peptidylproline (omega=180) = [protein]-peptidylproline (omega=0)</text>
        <dbReference type="Rhea" id="RHEA:16237"/>
        <dbReference type="Rhea" id="RHEA-COMP:10747"/>
        <dbReference type="Rhea" id="RHEA-COMP:10748"/>
        <dbReference type="ChEBI" id="CHEBI:83833"/>
        <dbReference type="ChEBI" id="CHEBI:83834"/>
        <dbReference type="EC" id="5.2.1.8"/>
    </reaction>
</comment>
<keyword evidence="11" id="KW-0963">Cytoplasm</keyword>
<dbReference type="InterPro" id="IPR046357">
    <property type="entry name" value="PPIase_dom_sf"/>
</dbReference>
<evidence type="ECO:0000256" key="5">
    <source>
        <dbReference type="ARBA" id="ARBA00022618"/>
    </source>
</evidence>
<evidence type="ECO:0000256" key="1">
    <source>
        <dbReference type="ARBA" id="ARBA00000971"/>
    </source>
</evidence>
<keyword evidence="7 11" id="KW-0143">Chaperone</keyword>
<evidence type="ECO:0000256" key="12">
    <source>
        <dbReference type="SAM" id="MobiDB-lite"/>
    </source>
</evidence>
<dbReference type="GO" id="GO:0003755">
    <property type="term" value="F:peptidyl-prolyl cis-trans isomerase activity"/>
    <property type="evidence" value="ECO:0007669"/>
    <property type="project" value="UniProtKB-UniRule"/>
</dbReference>
<organism evidence="15 16">
    <name type="scientific">Candidatus Rickettsiella viridis</name>
    <dbReference type="NCBI Taxonomy" id="676208"/>
    <lineage>
        <taxon>Bacteria</taxon>
        <taxon>Pseudomonadati</taxon>
        <taxon>Pseudomonadota</taxon>
        <taxon>Gammaproteobacteria</taxon>
        <taxon>Legionellales</taxon>
        <taxon>Coxiellaceae</taxon>
        <taxon>Rickettsiella</taxon>
    </lineage>
</organism>
<feature type="region of interest" description="Disordered" evidence="12">
    <location>
        <begin position="313"/>
        <end position="336"/>
    </location>
</feature>
<dbReference type="GO" id="GO:0015031">
    <property type="term" value="P:protein transport"/>
    <property type="evidence" value="ECO:0007669"/>
    <property type="project" value="UniProtKB-UniRule"/>
</dbReference>
<dbReference type="NCBIfam" id="TIGR00115">
    <property type="entry name" value="tig"/>
    <property type="match status" value="1"/>
</dbReference>
<dbReference type="Gene3D" id="3.10.50.40">
    <property type="match status" value="1"/>
</dbReference>
<dbReference type="GO" id="GO:0043022">
    <property type="term" value="F:ribosome binding"/>
    <property type="evidence" value="ECO:0007669"/>
    <property type="project" value="TreeGrafter"/>
</dbReference>
<comment type="function">
    <text evidence="11">Involved in protein export. Acts as a chaperone by maintaining the newly synthesized protein in an open conformation. Functions as a peptidyl-prolyl cis-trans isomerase.</text>
</comment>
<dbReference type="PIRSF" id="PIRSF003095">
    <property type="entry name" value="Trigger_factor"/>
    <property type="match status" value="1"/>
</dbReference>
<dbReference type="EMBL" id="AP018005">
    <property type="protein sequence ID" value="BBB14800.1"/>
    <property type="molecule type" value="Genomic_DNA"/>
</dbReference>
<dbReference type="PANTHER" id="PTHR30560">
    <property type="entry name" value="TRIGGER FACTOR CHAPERONE AND PEPTIDYL-PROLYL CIS/TRANS ISOMERASE"/>
    <property type="match status" value="1"/>
</dbReference>
<evidence type="ECO:0000313" key="15">
    <source>
        <dbReference type="EMBL" id="BBB14800.1"/>
    </source>
</evidence>
<dbReference type="Proteomes" id="UP000282483">
    <property type="component" value="Chromosome"/>
</dbReference>
<gene>
    <name evidence="11 15" type="primary">tig</name>
    <name evidence="15" type="ORF">RVIR1_02740</name>
</gene>
<sequence>MNDMQVSVENVGRLNRRLSVIVPSNQLEQHKKNRLAELAKKTRLDGFRPGKVPTHVVEKLYGDSVWGEVIQESLRTSLSAALQKNALNPAGQPHIDSIKAEPGNDLEYTASFEVYPQVSAPELKSVSLEKLKVDISEADIAEVLEKMRHQHADWIEIQRKAQQGDKVTFDLILSDGTEPRKDLEWVLEEGKMPEGFAGLFGSAAGDTLNISLAGGDKEKQAEKENSATVQVKKVSEPKLAELDDAFAQRLGIHEGGMETLRTQIRQHMQNELDRILREKLKTQVIDKLIELYAIEELPQVLLDQEFQRLEAELKGQQKQQGKSSDDPLSEKAKNDLQAAAHRRVTLGLLFSAVIETHQLQADEARVLQEVERLASAFQFEQSIRERLYKDKNMMLNIRSSVLEEQVMDKLLEEAEYTEKTVKYNEMMNLSTKTQEESTKAGRITT</sequence>
<evidence type="ECO:0000256" key="10">
    <source>
        <dbReference type="ARBA" id="ARBA00029986"/>
    </source>
</evidence>
<keyword evidence="6 11" id="KW-0697">Rotamase</keyword>
<dbReference type="AlphaFoldDB" id="A0A2Z5UV21"/>
<dbReference type="Gene3D" id="3.30.70.1050">
    <property type="entry name" value="Trigger factor ribosome-binding domain"/>
    <property type="match status" value="1"/>
</dbReference>
<accession>A0A2Z5UV21</accession>
<dbReference type="GO" id="GO:0051083">
    <property type="term" value="P:'de novo' cotranslational protein folding"/>
    <property type="evidence" value="ECO:0007669"/>
    <property type="project" value="TreeGrafter"/>
</dbReference>
<keyword evidence="5 11" id="KW-0132">Cell division</keyword>
<evidence type="ECO:0000256" key="9">
    <source>
        <dbReference type="ARBA" id="ARBA00023306"/>
    </source>
</evidence>
<dbReference type="SUPFAM" id="SSF109998">
    <property type="entry name" value="Triger factor/SurA peptide-binding domain-like"/>
    <property type="match status" value="1"/>
</dbReference>
<dbReference type="InterPro" id="IPR027304">
    <property type="entry name" value="Trigger_fact/SurA_dom_sf"/>
</dbReference>
<evidence type="ECO:0000313" key="16">
    <source>
        <dbReference type="Proteomes" id="UP000282483"/>
    </source>
</evidence>
<dbReference type="RefSeq" id="WP_172593953.1">
    <property type="nucleotide sequence ID" value="NZ_AP018005.1"/>
</dbReference>
<comment type="subcellular location">
    <subcellularLocation>
        <location evidence="11">Cytoplasm</location>
    </subcellularLocation>
    <text evidence="11">About half TF is bound to the ribosome near the polypeptide exit tunnel while the other half is free in the cytoplasm.</text>
</comment>